<dbReference type="GO" id="GO:0005829">
    <property type="term" value="C:cytosol"/>
    <property type="evidence" value="ECO:0007669"/>
    <property type="project" value="TreeGrafter"/>
</dbReference>
<evidence type="ECO:0000256" key="1">
    <source>
        <dbReference type="ARBA" id="ARBA00010164"/>
    </source>
</evidence>
<dbReference type="InterPro" id="IPR017508">
    <property type="entry name" value="HipA_N1"/>
</dbReference>
<dbReference type="InterPro" id="IPR052028">
    <property type="entry name" value="HipA_Ser/Thr_kinase"/>
</dbReference>
<evidence type="ECO:0000256" key="3">
    <source>
        <dbReference type="ARBA" id="ARBA00022777"/>
    </source>
</evidence>
<comment type="similarity">
    <text evidence="1">Belongs to the HipA Ser/Thr kinase family.</text>
</comment>
<comment type="caution">
    <text evidence="6">The sequence shown here is derived from an EMBL/GenBank/DDBJ whole genome shotgun (WGS) entry which is preliminary data.</text>
</comment>
<dbReference type="Proteomes" id="UP000004367">
    <property type="component" value="Unassembled WGS sequence"/>
</dbReference>
<dbReference type="InterPro" id="IPR012893">
    <property type="entry name" value="HipA-like_C"/>
</dbReference>
<dbReference type="PANTHER" id="PTHR37419">
    <property type="entry name" value="SERINE/THREONINE-PROTEIN KINASE TOXIN HIPA"/>
    <property type="match status" value="1"/>
</dbReference>
<evidence type="ECO:0000259" key="4">
    <source>
        <dbReference type="Pfam" id="PF07804"/>
    </source>
</evidence>
<accession>H5US09</accession>
<dbReference type="GO" id="GO:0004674">
    <property type="term" value="F:protein serine/threonine kinase activity"/>
    <property type="evidence" value="ECO:0007669"/>
    <property type="project" value="TreeGrafter"/>
</dbReference>
<dbReference type="EMBL" id="BAFE01000053">
    <property type="protein sequence ID" value="GAB48517.1"/>
    <property type="molecule type" value="Genomic_DNA"/>
</dbReference>
<keyword evidence="3" id="KW-0418">Kinase</keyword>
<proteinExistence type="inferred from homology"/>
<keyword evidence="2" id="KW-0808">Transferase</keyword>
<protein>
    <recommendedName>
        <fullName evidence="8">HipA-like C-terminal domain-containing protein</fullName>
    </recommendedName>
</protein>
<dbReference type="OrthoDB" id="3182374at2"/>
<evidence type="ECO:0008006" key="8">
    <source>
        <dbReference type="Google" id="ProtNLM"/>
    </source>
</evidence>
<evidence type="ECO:0000313" key="6">
    <source>
        <dbReference type="EMBL" id="GAB48517.1"/>
    </source>
</evidence>
<dbReference type="Gene3D" id="1.10.1070.20">
    <property type="match status" value="1"/>
</dbReference>
<reference evidence="6 7" key="1">
    <citation type="submission" date="2012-02" db="EMBL/GenBank/DDBJ databases">
        <title>Whole genome shotgun sequence of Mobilicoccus pelagius NBRC 104925.</title>
        <authorList>
            <person name="Yoshida Y."/>
            <person name="Hosoyama A."/>
            <person name="Tsuchikane K."/>
            <person name="Katsumata H."/>
            <person name="Yamazaki S."/>
            <person name="Fujita N."/>
        </authorList>
    </citation>
    <scope>NUCLEOTIDE SEQUENCE [LARGE SCALE GENOMIC DNA]</scope>
    <source>
        <strain evidence="6 7">NBRC 104925</strain>
    </source>
</reference>
<sequence>MVTRTSSGAASDVLDVVLYGTHVAEVRRGREPHRLDWTWTADAAARWGVGARVVGHAAPVGEPGARLHDLRAGVVVAGLLPEGQARLHYAVNAGIDPDDTFAMLRRYGRDTAGALDFVPRTGRPGDPAAEPVPLGDAQVRELLERAGSSRRDGGLTSISLAGLVPKIALRRAADGSWWQPPPGIPSTWILKVAHPVGSDAADVVDTEAACLDLGRRVGVTTVQAEVIEVDGLRAIAVSRYDRMPDGRSGVARLHQEDLAQALGLNTADPARKFQRGRTIPSWRAASDVIRAGRGRLSPLARLVAFSWLVGNSDHHAKNTSFLRHADGRVDVAPAYDVAAHLHHPGAHRTALDLAGESDFDALTVAHVVDEVASWGVPGDAARAAVVDVVTDLTDALARIDRGRHPGVTPGAWTVLDDRVARAAGELGLRS</sequence>
<dbReference type="eggNOG" id="COG3550">
    <property type="taxonomic scope" value="Bacteria"/>
</dbReference>
<gene>
    <name evidence="6" type="ORF">MOPEL_074_00040</name>
</gene>
<dbReference type="STRING" id="1089455.MOPEL_074_00040"/>
<name>H5US09_9MICO</name>
<dbReference type="AlphaFoldDB" id="H5US09"/>
<feature type="domain" description="HipA-like C-terminal" evidence="4">
    <location>
        <begin position="158"/>
        <end position="394"/>
    </location>
</feature>
<dbReference type="Pfam" id="PF07804">
    <property type="entry name" value="HipA_C"/>
    <property type="match status" value="1"/>
</dbReference>
<keyword evidence="7" id="KW-1185">Reference proteome</keyword>
<organism evidence="6 7">
    <name type="scientific">Mobilicoccus pelagius NBRC 104925</name>
    <dbReference type="NCBI Taxonomy" id="1089455"/>
    <lineage>
        <taxon>Bacteria</taxon>
        <taxon>Bacillati</taxon>
        <taxon>Actinomycetota</taxon>
        <taxon>Actinomycetes</taxon>
        <taxon>Micrococcales</taxon>
        <taxon>Dermatophilaceae</taxon>
        <taxon>Mobilicoccus</taxon>
    </lineage>
</organism>
<evidence type="ECO:0000313" key="7">
    <source>
        <dbReference type="Proteomes" id="UP000004367"/>
    </source>
</evidence>
<evidence type="ECO:0000256" key="2">
    <source>
        <dbReference type="ARBA" id="ARBA00022679"/>
    </source>
</evidence>
<dbReference type="PANTHER" id="PTHR37419:SF1">
    <property type="entry name" value="SERINE_THREONINE-PROTEIN KINASE TOXIN HIPA"/>
    <property type="match status" value="1"/>
</dbReference>
<feature type="domain" description="HipA N-terminal subdomain 1" evidence="5">
    <location>
        <begin position="14"/>
        <end position="117"/>
    </location>
</feature>
<dbReference type="RefSeq" id="WP_009482415.1">
    <property type="nucleotide sequence ID" value="NZ_BAFE01000053.1"/>
</dbReference>
<evidence type="ECO:0000259" key="5">
    <source>
        <dbReference type="Pfam" id="PF13657"/>
    </source>
</evidence>
<dbReference type="Pfam" id="PF13657">
    <property type="entry name" value="Couple_hipA"/>
    <property type="match status" value="1"/>
</dbReference>